<dbReference type="InParanoid" id="A0A067MBX2"/>
<dbReference type="InterPro" id="IPR036866">
    <property type="entry name" value="RibonucZ/Hydroxyglut_hydro"/>
</dbReference>
<keyword evidence="2" id="KW-1185">Reference proteome</keyword>
<dbReference type="AlphaFoldDB" id="A0A067MBX2"/>
<gene>
    <name evidence="1" type="ORF">BOTBODRAFT_529373</name>
</gene>
<dbReference type="Gene3D" id="3.60.15.10">
    <property type="entry name" value="Ribonuclease Z/Hydroxyacylglutathione hydrolase-like"/>
    <property type="match status" value="1"/>
</dbReference>
<accession>A0A067MBX2</accession>
<dbReference type="EMBL" id="KL198079">
    <property type="protein sequence ID" value="KDQ09352.1"/>
    <property type="molecule type" value="Genomic_DNA"/>
</dbReference>
<name>A0A067MBX2_BOTB1</name>
<evidence type="ECO:0000313" key="2">
    <source>
        <dbReference type="Proteomes" id="UP000027195"/>
    </source>
</evidence>
<proteinExistence type="predicted"/>
<dbReference type="HOGENOM" id="CLU_282547_0_0_1"/>
<dbReference type="STRING" id="930990.A0A067MBX2"/>
<dbReference type="SUPFAM" id="SSF56281">
    <property type="entry name" value="Metallo-hydrolase/oxidoreductase"/>
    <property type="match status" value="1"/>
</dbReference>
<protein>
    <submittedName>
        <fullName evidence="1">Uncharacterized protein</fullName>
    </submittedName>
</protein>
<evidence type="ECO:0000313" key="1">
    <source>
        <dbReference type="EMBL" id="KDQ09352.1"/>
    </source>
</evidence>
<reference evidence="2" key="1">
    <citation type="journal article" date="2014" name="Proc. Natl. Acad. Sci. U.S.A.">
        <title>Extensive sampling of basidiomycete genomes demonstrates inadequacy of the white-rot/brown-rot paradigm for wood decay fungi.</title>
        <authorList>
            <person name="Riley R."/>
            <person name="Salamov A.A."/>
            <person name="Brown D.W."/>
            <person name="Nagy L.G."/>
            <person name="Floudas D."/>
            <person name="Held B.W."/>
            <person name="Levasseur A."/>
            <person name="Lombard V."/>
            <person name="Morin E."/>
            <person name="Otillar R."/>
            <person name="Lindquist E.A."/>
            <person name="Sun H."/>
            <person name="LaButti K.M."/>
            <person name="Schmutz J."/>
            <person name="Jabbour D."/>
            <person name="Luo H."/>
            <person name="Baker S.E."/>
            <person name="Pisabarro A.G."/>
            <person name="Walton J.D."/>
            <person name="Blanchette R.A."/>
            <person name="Henrissat B."/>
            <person name="Martin F."/>
            <person name="Cullen D."/>
            <person name="Hibbett D.S."/>
            <person name="Grigoriev I.V."/>
        </authorList>
    </citation>
    <scope>NUCLEOTIDE SEQUENCE [LARGE SCALE GENOMIC DNA]</scope>
    <source>
        <strain evidence="2">FD-172 SS1</strain>
    </source>
</reference>
<dbReference type="Proteomes" id="UP000027195">
    <property type="component" value="Unassembled WGS sequence"/>
</dbReference>
<dbReference type="OrthoDB" id="3259037at2759"/>
<organism evidence="1 2">
    <name type="scientific">Botryobasidium botryosum (strain FD-172 SS1)</name>
    <dbReference type="NCBI Taxonomy" id="930990"/>
    <lineage>
        <taxon>Eukaryota</taxon>
        <taxon>Fungi</taxon>
        <taxon>Dikarya</taxon>
        <taxon>Basidiomycota</taxon>
        <taxon>Agaricomycotina</taxon>
        <taxon>Agaricomycetes</taxon>
        <taxon>Cantharellales</taxon>
        <taxon>Botryobasidiaceae</taxon>
        <taxon>Botryobasidium</taxon>
    </lineage>
</organism>
<sequence>MPPTLTTAYAGYGDTLLLQYQSSSNEPQYWLIDGGPVTNKPRSGTTVDGKPKHAYNSFYQYLRQSLLRFCCSGKKDSNGVVCIDRLAGIIVTHPDKDHMDGVIQLLTDWLPDKGASPSVEKPLSFKGPVVLNDLFFDPKSAAHRALSKLLTAKGFDKLAVDDPVAPIPNGMVNRSQPGYPLWKMAVAPPKPSYYAALTVDDSPTNASSIITMWNGGATPSAPIITTGDSIGQNALDFLEDLRDEKTKALPTLGIFKVPHHGSQRNSQIDESYDITTSESMKEKDHQLFLALIAWYLDTRVPDGPDRALIRSINNDTTDKYADAWVARDPPNRSLVSFGDIIGRVADAFHDFIVFSDFDYGEGHDLLHLRNDADLTRFAVLLAHRHIDILASIYANKPDLARERRQVDYLTTKTLNPNFILKEFTNPGQNAFPYLKQSLKRPSESSRKTEPTDEDMVTCLYQDPGATVQYQMGAFTFYGKFRANNYIISANGEYKHPSPSVVAAIMAAAIVQGPPPSDRYRLFVTDGASIKVNTVRAIVTDLLSGKLGANAPKLDKWKEIIGVFYLDTDYCAVVPVDRSTKVVGSAEIPFDASVDTVDARNELHAEFMRVASYDIPRAAEPPSTPFLISLVEGKSLKSLTYDASAKAFKVGDPKPSAFRLERINTSVAAVDGALNRAAYQLWAMTPTTTTLVSADVVFLLVGQPSTKDGANFHMLDSKQTVIFSYDSGLFSFKPKTSATPALLRFKRRDPIGSSSAPVFMSAPVRAVEGNLPSGIALSEPESESLESWWKHAGSQKPPASVTLADVVKAALGERHSEAALKAIPAAPFALASAPSLVVDMENSPPVVKDPKGPPSIDCALIMSSPIIFKDVGGLGPMTVDTLSAIMSPKTATLALEVTFSGAVTETSRFEFRGLSAVESYLRAIDYAGSIDTLSLAALGTTILGEDTLMAFLSLLPRSICSAISLPTWPVDVTTSKIAFSDTPFGIDVSSATIAALPLTKIATIGGFDFSLNGASLNITSKSDGTFDIVLEFDVVLPVDAVKLALQLTVSRNPLGLVVLDFRTSPASTLLEPTDSMMSILHLRNPCHHVRRVLGSFSSVFPPSSPD</sequence>